<dbReference type="InterPro" id="IPR010893">
    <property type="entry name" value="NiFe-hyd_mat_HyaE"/>
</dbReference>
<protein>
    <submittedName>
        <fullName evidence="2">Hydrogenase-1 operon protein HyaE</fullName>
    </submittedName>
</protein>
<name>A0A318KYP3_9NEIS</name>
<dbReference type="EMBL" id="QJKI01000001">
    <property type="protein sequence ID" value="PXX82018.1"/>
    <property type="molecule type" value="Genomic_DNA"/>
</dbReference>
<accession>A0A318KYP3</accession>
<evidence type="ECO:0000256" key="1">
    <source>
        <dbReference type="ARBA" id="ARBA00009004"/>
    </source>
</evidence>
<sequence>MTAPVSVSAALPALLSRLSARGWPLLSVDALADFARQHGEVVAFCVDDPTKLPEVADAAVILPELLKDSGLPLTPCVVDPAGNAELQTRYGVMKYPAFLFLRDGGYVGVMAGLRSWGEYLHEVHEMRARPVGRAPSIGIKVAGPNAGGCA</sequence>
<dbReference type="OrthoDB" id="6560050at2"/>
<reference evidence="2 3" key="1">
    <citation type="submission" date="2018-05" db="EMBL/GenBank/DDBJ databases">
        <title>Genomic Encyclopedia of Type Strains, Phase IV (KMG-IV): sequencing the most valuable type-strain genomes for metagenomic binning, comparative biology and taxonomic classification.</title>
        <authorList>
            <person name="Goeker M."/>
        </authorList>
    </citation>
    <scope>NUCLEOTIDE SEQUENCE [LARGE SCALE GENOMIC DNA]</scope>
    <source>
        <strain evidence="2 3">DSM 29661</strain>
    </source>
</reference>
<comment type="similarity">
    <text evidence="1">Belongs to the HupG/HyaE family.</text>
</comment>
<dbReference type="SUPFAM" id="SSF52833">
    <property type="entry name" value="Thioredoxin-like"/>
    <property type="match status" value="1"/>
</dbReference>
<evidence type="ECO:0000313" key="2">
    <source>
        <dbReference type="EMBL" id="PXX82018.1"/>
    </source>
</evidence>
<dbReference type="Gene3D" id="3.40.30.10">
    <property type="entry name" value="Glutaredoxin"/>
    <property type="match status" value="1"/>
</dbReference>
<evidence type="ECO:0000313" key="3">
    <source>
        <dbReference type="Proteomes" id="UP000247555"/>
    </source>
</evidence>
<proteinExistence type="inferred from homology"/>
<dbReference type="Pfam" id="PF07449">
    <property type="entry name" value="HyaE"/>
    <property type="match status" value="1"/>
</dbReference>
<dbReference type="Proteomes" id="UP000247555">
    <property type="component" value="Unassembled WGS sequence"/>
</dbReference>
<organism evidence="2 3">
    <name type="scientific">Rivihabitans pingtungensis</name>
    <dbReference type="NCBI Taxonomy" id="1054498"/>
    <lineage>
        <taxon>Bacteria</taxon>
        <taxon>Pseudomonadati</taxon>
        <taxon>Pseudomonadota</taxon>
        <taxon>Betaproteobacteria</taxon>
        <taxon>Neisseriales</taxon>
        <taxon>Aquaspirillaceae</taxon>
        <taxon>Rivihabitans</taxon>
    </lineage>
</organism>
<gene>
    <name evidence="2" type="ORF">DFR34_101251</name>
</gene>
<dbReference type="AlphaFoldDB" id="A0A318KYP3"/>
<comment type="caution">
    <text evidence="2">The sequence shown here is derived from an EMBL/GenBank/DDBJ whole genome shotgun (WGS) entry which is preliminary data.</text>
</comment>
<dbReference type="RefSeq" id="WP_158281708.1">
    <property type="nucleotide sequence ID" value="NZ_CALCOA010000173.1"/>
</dbReference>
<dbReference type="InterPro" id="IPR036249">
    <property type="entry name" value="Thioredoxin-like_sf"/>
</dbReference>
<keyword evidence="3" id="KW-1185">Reference proteome</keyword>